<dbReference type="NCBIfam" id="TIGR01730">
    <property type="entry name" value="RND_mfp"/>
    <property type="match status" value="1"/>
</dbReference>
<feature type="domain" description="Multidrug resistance protein MdtA-like C-terminal permuted SH3" evidence="7">
    <location>
        <begin position="306"/>
        <end position="366"/>
    </location>
</feature>
<dbReference type="SUPFAM" id="SSF111369">
    <property type="entry name" value="HlyD-like secretion proteins"/>
    <property type="match status" value="1"/>
</dbReference>
<dbReference type="GO" id="GO:0030313">
    <property type="term" value="C:cell envelope"/>
    <property type="evidence" value="ECO:0007669"/>
    <property type="project" value="UniProtKB-SubCell"/>
</dbReference>
<dbReference type="InterPro" id="IPR058627">
    <property type="entry name" value="MdtA-like_C"/>
</dbReference>
<evidence type="ECO:0000313" key="8">
    <source>
        <dbReference type="EMBL" id="MYM96083.1"/>
    </source>
</evidence>
<dbReference type="GO" id="GO:0022857">
    <property type="term" value="F:transmembrane transporter activity"/>
    <property type="evidence" value="ECO:0007669"/>
    <property type="project" value="InterPro"/>
</dbReference>
<evidence type="ECO:0000256" key="3">
    <source>
        <dbReference type="SAM" id="Coils"/>
    </source>
</evidence>
<evidence type="ECO:0000259" key="7">
    <source>
        <dbReference type="Pfam" id="PF25967"/>
    </source>
</evidence>
<dbReference type="GO" id="GO:0005886">
    <property type="term" value="C:plasma membrane"/>
    <property type="evidence" value="ECO:0007669"/>
    <property type="project" value="TreeGrafter"/>
</dbReference>
<dbReference type="RefSeq" id="WP_161085155.1">
    <property type="nucleotide sequence ID" value="NZ_WWCX01000038.1"/>
</dbReference>
<dbReference type="InterPro" id="IPR058625">
    <property type="entry name" value="MdtA-like_BSH"/>
</dbReference>
<protein>
    <submittedName>
        <fullName evidence="8">Efflux RND transporter periplasmic adaptor subunit</fullName>
    </submittedName>
</protein>
<evidence type="ECO:0000259" key="6">
    <source>
        <dbReference type="Pfam" id="PF25944"/>
    </source>
</evidence>
<dbReference type="Pfam" id="PF25876">
    <property type="entry name" value="HH_MFP_RND"/>
    <property type="match status" value="1"/>
</dbReference>
<dbReference type="PANTHER" id="PTHR30158:SF10">
    <property type="entry name" value="CATION EFFLUX PUMP"/>
    <property type="match status" value="1"/>
</dbReference>
<organism evidence="8 9">
    <name type="scientific">Duganella vulcania</name>
    <dbReference type="NCBI Taxonomy" id="2692166"/>
    <lineage>
        <taxon>Bacteria</taxon>
        <taxon>Pseudomonadati</taxon>
        <taxon>Pseudomonadota</taxon>
        <taxon>Betaproteobacteria</taxon>
        <taxon>Burkholderiales</taxon>
        <taxon>Oxalobacteraceae</taxon>
        <taxon>Telluria group</taxon>
        <taxon>Duganella</taxon>
    </lineage>
</organism>
<keyword evidence="3" id="KW-0175">Coiled coil</keyword>
<feature type="coiled-coil region" evidence="3">
    <location>
        <begin position="146"/>
        <end position="176"/>
    </location>
</feature>
<comment type="caution">
    <text evidence="8">The sequence shown here is derived from an EMBL/GenBank/DDBJ whole genome shotgun (WGS) entry which is preliminary data.</text>
</comment>
<dbReference type="GO" id="GO:0046677">
    <property type="term" value="P:response to antibiotic"/>
    <property type="evidence" value="ECO:0007669"/>
    <property type="project" value="TreeGrafter"/>
</dbReference>
<evidence type="ECO:0000259" key="4">
    <source>
        <dbReference type="Pfam" id="PF25876"/>
    </source>
</evidence>
<dbReference type="InterPro" id="IPR058624">
    <property type="entry name" value="MdtA-like_HH"/>
</dbReference>
<dbReference type="Pfam" id="PF25944">
    <property type="entry name" value="Beta-barrel_RND"/>
    <property type="match status" value="1"/>
</dbReference>
<reference evidence="8" key="1">
    <citation type="submission" date="2019-12" db="EMBL/GenBank/DDBJ databases">
        <title>Novel species isolated from a subtropical stream in China.</title>
        <authorList>
            <person name="Lu H."/>
        </authorList>
    </citation>
    <scope>NUCLEOTIDE SEQUENCE [LARGE SCALE GENOMIC DNA]</scope>
    <source>
        <strain evidence="8">FT81W</strain>
    </source>
</reference>
<gene>
    <name evidence="8" type="ORF">GTP90_19660</name>
</gene>
<sequence length="395" mass="42497">MPISPLSRPKTASALVLLAAVIGAGAYGVLRASTPPQSSQLALPEVDVAVVLQQNITDLQTYSGRLAAVEQVDIRPQVSGAIVAVNIRDGALVRKGDLLFVIDPRPYQAEFDRTKGLLAVAQARADYLQRDGERAQRLIGDNAIARRDYEEKLNASREAAANLQAARAALEQARINLDHTRIVAPIAGRVSRAEITLGNVVSAGPSATALTKIVSVSPIYAEFDADEPTYLLYAGRSRQGRKVVAELGLGGERGYSRQGEIQSVDNRLDPSSGTIRMRARFDNRDGVLVPGLYARIRMGGSDPHSALLIEDAAVGTDQAKKFVFVVDQQDRVIYREVQLGALRGNLRVISNGLRAGERIVVDGAQRVQPDTKVRAHLVAMGGTSNSDHQAESKTQ</sequence>
<dbReference type="Gene3D" id="2.40.420.20">
    <property type="match status" value="1"/>
</dbReference>
<feature type="domain" description="Multidrug resistance protein MdtA-like alpha-helical hairpin" evidence="4">
    <location>
        <begin position="112"/>
        <end position="180"/>
    </location>
</feature>
<evidence type="ECO:0000256" key="1">
    <source>
        <dbReference type="ARBA" id="ARBA00004196"/>
    </source>
</evidence>
<dbReference type="PANTHER" id="PTHR30158">
    <property type="entry name" value="ACRA/E-RELATED COMPONENT OF DRUG EFFLUX TRANSPORTER"/>
    <property type="match status" value="1"/>
</dbReference>
<dbReference type="Gene3D" id="2.40.50.100">
    <property type="match status" value="1"/>
</dbReference>
<comment type="subcellular location">
    <subcellularLocation>
        <location evidence="1">Cell envelope</location>
    </subcellularLocation>
</comment>
<accession>A0A845GNF6</accession>
<dbReference type="Proteomes" id="UP000447355">
    <property type="component" value="Unassembled WGS sequence"/>
</dbReference>
<proteinExistence type="inferred from homology"/>
<feature type="domain" description="Multidrug resistance protein MdtA-like barrel-sandwich hybrid" evidence="5">
    <location>
        <begin position="70"/>
        <end position="211"/>
    </location>
</feature>
<dbReference type="Pfam" id="PF25967">
    <property type="entry name" value="RND-MFP_C"/>
    <property type="match status" value="1"/>
</dbReference>
<dbReference type="AlphaFoldDB" id="A0A845GNF6"/>
<feature type="domain" description="Multidrug resistance protein MdtA-like beta-barrel" evidence="6">
    <location>
        <begin position="242"/>
        <end position="298"/>
    </location>
</feature>
<dbReference type="FunFam" id="2.40.420.20:FF:000001">
    <property type="entry name" value="Efflux RND transporter periplasmic adaptor subunit"/>
    <property type="match status" value="1"/>
</dbReference>
<dbReference type="Gene3D" id="2.40.30.170">
    <property type="match status" value="1"/>
</dbReference>
<evidence type="ECO:0000259" key="5">
    <source>
        <dbReference type="Pfam" id="PF25917"/>
    </source>
</evidence>
<evidence type="ECO:0000256" key="2">
    <source>
        <dbReference type="ARBA" id="ARBA00009477"/>
    </source>
</evidence>
<dbReference type="Pfam" id="PF25917">
    <property type="entry name" value="BSH_RND"/>
    <property type="match status" value="1"/>
</dbReference>
<comment type="similarity">
    <text evidence="2">Belongs to the membrane fusion protein (MFP) (TC 8.A.1) family.</text>
</comment>
<dbReference type="EMBL" id="WWCX01000038">
    <property type="protein sequence ID" value="MYM96083.1"/>
    <property type="molecule type" value="Genomic_DNA"/>
</dbReference>
<name>A0A845GNF6_9BURK</name>
<evidence type="ECO:0000313" key="9">
    <source>
        <dbReference type="Proteomes" id="UP000447355"/>
    </source>
</evidence>
<dbReference type="InterPro" id="IPR006143">
    <property type="entry name" value="RND_pump_MFP"/>
</dbReference>
<dbReference type="InterPro" id="IPR058626">
    <property type="entry name" value="MdtA-like_b-barrel"/>
</dbReference>
<dbReference type="Gene3D" id="1.10.287.470">
    <property type="entry name" value="Helix hairpin bin"/>
    <property type="match status" value="1"/>
</dbReference>